<evidence type="ECO:0000256" key="2">
    <source>
        <dbReference type="SAM" id="SignalP"/>
    </source>
</evidence>
<dbReference type="InterPro" id="IPR005321">
    <property type="entry name" value="Peptidase_S58_DmpA"/>
</dbReference>
<dbReference type="PANTHER" id="PTHR36512:SF3">
    <property type="entry name" value="BLR5678 PROTEIN"/>
    <property type="match status" value="1"/>
</dbReference>
<dbReference type="SUPFAM" id="SSF56266">
    <property type="entry name" value="DmpA/ArgJ-like"/>
    <property type="match status" value="1"/>
</dbReference>
<dbReference type="CDD" id="cd02252">
    <property type="entry name" value="nylC_like"/>
    <property type="match status" value="1"/>
</dbReference>
<dbReference type="Proteomes" id="UP000536909">
    <property type="component" value="Unassembled WGS sequence"/>
</dbReference>
<reference evidence="3 4" key="1">
    <citation type="submission" date="2020-08" db="EMBL/GenBank/DDBJ databases">
        <title>Genomic Encyclopedia of Type Strains, Phase IV (KMG-IV): sequencing the most valuable type-strain genomes for metagenomic binning, comparative biology and taxonomic classification.</title>
        <authorList>
            <person name="Goeker M."/>
        </authorList>
    </citation>
    <scope>NUCLEOTIDE SEQUENCE [LARGE SCALE GENOMIC DNA]</scope>
    <source>
        <strain evidence="3 4">DSM 105434</strain>
    </source>
</reference>
<comment type="similarity">
    <text evidence="1">Belongs to the peptidase S58 family.</text>
</comment>
<dbReference type="RefSeq" id="WP_241687193.1">
    <property type="nucleotide sequence ID" value="NZ_BSUI01000017.1"/>
</dbReference>
<evidence type="ECO:0000313" key="3">
    <source>
        <dbReference type="EMBL" id="MBB5294956.1"/>
    </source>
</evidence>
<dbReference type="Gene3D" id="3.60.70.12">
    <property type="entry name" value="L-amino peptidase D-ALA esterase/amidase"/>
    <property type="match status" value="1"/>
</dbReference>
<sequence>MTMLRALLPALLLSGTLAASAPGQPGPLNAITDVPGVKVGQYEDPAILSGTTVVLVEQGAVGGVDVRGSAPGTRETDLLNPMNLVEKVQAIMLSGGSAYGLAAADGVMRFLEEKGLGYPVGEGRVVPIVPAAILFDLGRGGDWKKRPTADFGYRAAQAAKDGPVAQGNVGAGTGAYAGAVKGGVGTASIVLDGGVVVGAIVAVNPAGSVFDPQTGDLYGRSFGIGKEFGNLKAPTGVLPASGLNTYVLNAQVGQNTTIGVIATNARLTKAQAQKIAQMTQDGLARAIRPVHTMFDGDTVFALGTGEVEVKDVGQLSAIGAAAADVMTRAIVHAILNAKTVGSQQSYCDKFPTACR</sequence>
<organism evidence="3 4">
    <name type="scientific">Deinococcus metallilatus</name>
    <dbReference type="NCBI Taxonomy" id="1211322"/>
    <lineage>
        <taxon>Bacteria</taxon>
        <taxon>Thermotogati</taxon>
        <taxon>Deinococcota</taxon>
        <taxon>Deinococci</taxon>
        <taxon>Deinococcales</taxon>
        <taxon>Deinococcaceae</taxon>
        <taxon>Deinococcus</taxon>
    </lineage>
</organism>
<accession>A0ABR6MUM7</accession>
<dbReference type="PANTHER" id="PTHR36512">
    <property type="entry name" value="D-AMINOPEPTIDASE"/>
    <property type="match status" value="1"/>
</dbReference>
<evidence type="ECO:0000313" key="4">
    <source>
        <dbReference type="Proteomes" id="UP000536909"/>
    </source>
</evidence>
<dbReference type="EMBL" id="JACHFV010000005">
    <property type="protein sequence ID" value="MBB5294956.1"/>
    <property type="molecule type" value="Genomic_DNA"/>
</dbReference>
<keyword evidence="4" id="KW-1185">Reference proteome</keyword>
<comment type="caution">
    <text evidence="3">The sequence shown here is derived from an EMBL/GenBank/DDBJ whole genome shotgun (WGS) entry which is preliminary data.</text>
</comment>
<dbReference type="Pfam" id="PF03576">
    <property type="entry name" value="Peptidase_S58"/>
    <property type="match status" value="1"/>
</dbReference>
<evidence type="ECO:0000256" key="1">
    <source>
        <dbReference type="ARBA" id="ARBA00007068"/>
    </source>
</evidence>
<proteinExistence type="inferred from homology"/>
<feature type="chain" id="PRO_5046028839" evidence="2">
    <location>
        <begin position="22"/>
        <end position="355"/>
    </location>
</feature>
<feature type="signal peptide" evidence="2">
    <location>
        <begin position="1"/>
        <end position="21"/>
    </location>
</feature>
<keyword evidence="2" id="KW-0732">Signal</keyword>
<dbReference type="InterPro" id="IPR016117">
    <property type="entry name" value="ArgJ-like_dom_sf"/>
</dbReference>
<protein>
    <submittedName>
        <fullName evidence="3">L-aminopeptidase/D-esterase-like protein</fullName>
    </submittedName>
</protein>
<name>A0ABR6MUM7_9DEIO</name>
<gene>
    <name evidence="3" type="ORF">HNQ10_001777</name>
</gene>